<dbReference type="PANTHER" id="PTHR35394">
    <property type="entry name" value="DUF3176 DOMAIN-CONTAINING PROTEIN"/>
    <property type="match status" value="1"/>
</dbReference>
<dbReference type="GeneID" id="69009598"/>
<evidence type="ECO:0000313" key="4">
    <source>
        <dbReference type="Proteomes" id="UP000613401"/>
    </source>
</evidence>
<reference evidence="3" key="1">
    <citation type="journal article" date="2020" name="Phytopathology">
        <title>Genome sequence and comparative analysis of Colletotrichum gloeosporioides isolated from Liriodendron leaves.</title>
        <authorList>
            <person name="Fu F.F."/>
            <person name="Hao Z."/>
            <person name="Wang P."/>
            <person name="Lu Y."/>
            <person name="Xue L.J."/>
            <person name="Wei G."/>
            <person name="Tian Y."/>
            <person name="Baishi H."/>
            <person name="Xu H."/>
            <person name="Shi J."/>
            <person name="Cheng T."/>
            <person name="Wang G."/>
            <person name="Yi Y."/>
            <person name="Chen J."/>
        </authorList>
    </citation>
    <scope>NUCLEOTIDE SEQUENCE</scope>
    <source>
        <strain evidence="3">Lc1</strain>
    </source>
</reference>
<dbReference type="Proteomes" id="UP000613401">
    <property type="component" value="Unassembled WGS sequence"/>
</dbReference>
<evidence type="ECO:0000256" key="2">
    <source>
        <dbReference type="SAM" id="Phobius"/>
    </source>
</evidence>
<sequence>MGFHFNPNMFNTIRWSVWGQQIWALVGAVAALTTMAILLGKFNNRPVFNQMGITLNAIISILSVTVKAAVACILSECMAQWKWILYGREDRVLIDFDRLDGAARGPLGSLRVLLRTKRAHVAQFGAVLTLVAVALDPFAQQLLRLREDVTYRKSTNDSLALISSAYTYTLGIANIEEVYFNNGTFDLVRNTSTTKTSRFWNVTTSIQPSMEGAIMSAFYKSPEELRRETLFQCSSGNCTFEPFVTVGICHRCKDVTSDLREMPGSYDELLNTIIEYRTSNSPGIKVGGPGFYATGYSLPNGHFIANTDGCRPYQNIKCRSKSYATTSFGTGNPNKTVAMKDIDTLLWSLSIIYADISALKAAKALYSTNESPEVTWPTVPLKALECALYYCGKFVNSTVLKGRLKENITDVAGKRDKHSWASSNQFIDDSSDLLPEYRAPPDEIRSLEFHKLWSVARYQPLTIILNSKEQVTIQANSIKSIGAYIQGLFRWEPWFNNTKVRTELSRLPGMENAVGFNGASFGPVKDLLAIAQPPALNKLVSTSRSDFAGIARVFESMAMSMTNEIRRTNQEADIAHNGMDTMKGKGLVGSTVVLYEVKWPWIALHVAILVLACTLLLVTIIESKSSAAVPLWKSSSLAALRHGHDIGGLFNDSDKSVAGMENTARKTYMSGRQIDVEGTKHSGEQYAGLVESRRASQTYLDDEGMDSSTTDIACAERQLGNSLTPPSPEREPKLAPRAQSHTF</sequence>
<feature type="region of interest" description="Disordered" evidence="1">
    <location>
        <begin position="717"/>
        <end position="743"/>
    </location>
</feature>
<comment type="caution">
    <text evidence="3">The sequence shown here is derived from an EMBL/GenBank/DDBJ whole genome shotgun (WGS) entry which is preliminary data.</text>
</comment>
<dbReference type="PANTHER" id="PTHR35394:SF5">
    <property type="entry name" value="DUF3176 DOMAIN-CONTAINING PROTEIN"/>
    <property type="match status" value="1"/>
</dbReference>
<keyword evidence="2" id="KW-1133">Transmembrane helix</keyword>
<reference evidence="3" key="2">
    <citation type="submission" date="2020-03" db="EMBL/GenBank/DDBJ databases">
        <authorList>
            <person name="Fu F.-F."/>
            <person name="Chen J."/>
        </authorList>
    </citation>
    <scope>NUCLEOTIDE SEQUENCE</scope>
    <source>
        <strain evidence="3">Lc1</strain>
    </source>
</reference>
<keyword evidence="2" id="KW-0812">Transmembrane</keyword>
<accession>A0A8H4FPT5</accession>
<keyword evidence="4" id="KW-1185">Reference proteome</keyword>
<dbReference type="RefSeq" id="XP_045269146.1">
    <property type="nucleotide sequence ID" value="XM_045402528.1"/>
</dbReference>
<organism evidence="3 4">
    <name type="scientific">Colletotrichum gloeosporioides</name>
    <name type="common">Anthracnose fungus</name>
    <name type="synonym">Glomerella cingulata</name>
    <dbReference type="NCBI Taxonomy" id="474922"/>
    <lineage>
        <taxon>Eukaryota</taxon>
        <taxon>Fungi</taxon>
        <taxon>Dikarya</taxon>
        <taxon>Ascomycota</taxon>
        <taxon>Pezizomycotina</taxon>
        <taxon>Sordariomycetes</taxon>
        <taxon>Hypocreomycetidae</taxon>
        <taxon>Glomerellales</taxon>
        <taxon>Glomerellaceae</taxon>
        <taxon>Colletotrichum</taxon>
        <taxon>Colletotrichum gloeosporioides species complex</taxon>
    </lineage>
</organism>
<dbReference type="InterPro" id="IPR021514">
    <property type="entry name" value="DUF3176"/>
</dbReference>
<feature type="transmembrane region" description="Helical" evidence="2">
    <location>
        <begin position="599"/>
        <end position="621"/>
    </location>
</feature>
<gene>
    <name evidence="3" type="ORF">GCG54_00002436</name>
</gene>
<evidence type="ECO:0000313" key="3">
    <source>
        <dbReference type="EMBL" id="KAF3809987.1"/>
    </source>
</evidence>
<name>A0A8H4FPT5_COLGL</name>
<evidence type="ECO:0000256" key="1">
    <source>
        <dbReference type="SAM" id="MobiDB-lite"/>
    </source>
</evidence>
<keyword evidence="2" id="KW-0472">Membrane</keyword>
<proteinExistence type="predicted"/>
<protein>
    <submittedName>
        <fullName evidence="3">Uncharacterized protein</fullName>
    </submittedName>
</protein>
<dbReference type="AlphaFoldDB" id="A0A8H4FPT5"/>
<feature type="transmembrane region" description="Helical" evidence="2">
    <location>
        <begin position="20"/>
        <end position="39"/>
    </location>
</feature>
<dbReference type="EMBL" id="WVTB01000013">
    <property type="protein sequence ID" value="KAF3809987.1"/>
    <property type="molecule type" value="Genomic_DNA"/>
</dbReference>
<dbReference type="Pfam" id="PF11374">
    <property type="entry name" value="DUF3176"/>
    <property type="match status" value="1"/>
</dbReference>
<feature type="transmembrane region" description="Helical" evidence="2">
    <location>
        <begin position="51"/>
        <end position="70"/>
    </location>
</feature>